<accession>A0A7C5SXL3</accession>
<dbReference type="PROSITE" id="PS50990">
    <property type="entry name" value="PEPTIDASE_C39"/>
    <property type="match status" value="1"/>
</dbReference>
<sequence>MLKVPFVRQRDQFCGPASLSSVFAYYNLYIDQDEIAKEVYIPKLKGALITDLENYAKKKGFKTELFKGDIEKLKQYISRGLPVIILVDLGALFVSVPHYLVVVGFDGEGFYAHTGYEEMKFYPSKELDKIWRRMGRVGLVVYPP</sequence>
<dbReference type="GO" id="GO:0016020">
    <property type="term" value="C:membrane"/>
    <property type="evidence" value="ECO:0007669"/>
    <property type="project" value="InterPro"/>
</dbReference>
<evidence type="ECO:0000313" key="3">
    <source>
        <dbReference type="EMBL" id="HHO74343.1"/>
    </source>
</evidence>
<name>A0A7C5SXL3_9AQUI</name>
<gene>
    <name evidence="3" type="ORF">ENN04_06915</name>
</gene>
<proteinExistence type="predicted"/>
<evidence type="ECO:0000259" key="2">
    <source>
        <dbReference type="PROSITE" id="PS50990"/>
    </source>
</evidence>
<dbReference type="Gene3D" id="3.90.70.10">
    <property type="entry name" value="Cysteine proteinases"/>
    <property type="match status" value="1"/>
</dbReference>
<dbReference type="Pfam" id="PF13529">
    <property type="entry name" value="Peptidase_C39_2"/>
    <property type="match status" value="1"/>
</dbReference>
<dbReference type="InterPro" id="IPR005074">
    <property type="entry name" value="Peptidase_C39"/>
</dbReference>
<dbReference type="GO" id="GO:0006508">
    <property type="term" value="P:proteolysis"/>
    <property type="evidence" value="ECO:0007669"/>
    <property type="project" value="InterPro"/>
</dbReference>
<dbReference type="EMBL" id="DSAC01000087">
    <property type="protein sequence ID" value="HHO74343.1"/>
    <property type="molecule type" value="Genomic_DNA"/>
</dbReference>
<keyword evidence="1" id="KW-1133">Transmembrane helix</keyword>
<reference evidence="3" key="1">
    <citation type="journal article" date="2020" name="mSystems">
        <title>Genome- and Community-Level Interaction Insights into Carbon Utilization and Element Cycling Functions of Hydrothermarchaeota in Hydrothermal Sediment.</title>
        <authorList>
            <person name="Zhou Z."/>
            <person name="Liu Y."/>
            <person name="Xu W."/>
            <person name="Pan J."/>
            <person name="Luo Z.H."/>
            <person name="Li M."/>
        </authorList>
    </citation>
    <scope>NUCLEOTIDE SEQUENCE [LARGE SCALE GENOMIC DNA]</scope>
    <source>
        <strain evidence="3">SpSt-114</strain>
    </source>
</reference>
<comment type="caution">
    <text evidence="3">The sequence shown here is derived from an EMBL/GenBank/DDBJ whole genome shotgun (WGS) entry which is preliminary data.</text>
</comment>
<dbReference type="AlphaFoldDB" id="A0A7C5SXL3"/>
<feature type="domain" description="Peptidase C39" evidence="2">
    <location>
        <begin position="9"/>
        <end position="138"/>
    </location>
</feature>
<organism evidence="3">
    <name type="scientific">Thermocrinis ruber</name>
    <dbReference type="NCBI Taxonomy" id="75906"/>
    <lineage>
        <taxon>Bacteria</taxon>
        <taxon>Pseudomonadati</taxon>
        <taxon>Aquificota</taxon>
        <taxon>Aquificia</taxon>
        <taxon>Aquificales</taxon>
        <taxon>Aquificaceae</taxon>
        <taxon>Thermocrinis</taxon>
    </lineage>
</organism>
<feature type="transmembrane region" description="Helical" evidence="1">
    <location>
        <begin position="81"/>
        <end position="101"/>
    </location>
</feature>
<dbReference type="InterPro" id="IPR039564">
    <property type="entry name" value="Peptidase_C39-like"/>
</dbReference>
<protein>
    <submittedName>
        <fullName evidence="3">Peptidase C39</fullName>
    </submittedName>
</protein>
<evidence type="ECO:0000256" key="1">
    <source>
        <dbReference type="SAM" id="Phobius"/>
    </source>
</evidence>
<keyword evidence="1" id="KW-0472">Membrane</keyword>
<dbReference type="GO" id="GO:0008233">
    <property type="term" value="F:peptidase activity"/>
    <property type="evidence" value="ECO:0007669"/>
    <property type="project" value="InterPro"/>
</dbReference>
<keyword evidence="1" id="KW-0812">Transmembrane</keyword>
<dbReference type="GO" id="GO:0005524">
    <property type="term" value="F:ATP binding"/>
    <property type="evidence" value="ECO:0007669"/>
    <property type="project" value="InterPro"/>
</dbReference>